<reference evidence="2" key="1">
    <citation type="journal article" date="2021" name="Proc. Natl. Acad. Sci. U.S.A.">
        <title>Three genomes in the algal genus Volvox reveal the fate of a haploid sex-determining region after a transition to homothallism.</title>
        <authorList>
            <person name="Yamamoto K."/>
            <person name="Hamaji T."/>
            <person name="Kawai-Toyooka H."/>
            <person name="Matsuzaki R."/>
            <person name="Takahashi F."/>
            <person name="Nishimura Y."/>
            <person name="Kawachi M."/>
            <person name="Noguchi H."/>
            <person name="Minakuchi Y."/>
            <person name="Umen J.G."/>
            <person name="Toyoda A."/>
            <person name="Nozaki H."/>
        </authorList>
    </citation>
    <scope>NUCLEOTIDE SEQUENCE</scope>
    <source>
        <strain evidence="3">NIES-3785</strain>
        <strain evidence="2">NIES-3786</strain>
    </source>
</reference>
<protein>
    <submittedName>
        <fullName evidence="2">Uncharacterized protein</fullName>
    </submittedName>
</protein>
<evidence type="ECO:0000313" key="3">
    <source>
        <dbReference type="EMBL" id="GIL95664.1"/>
    </source>
</evidence>
<accession>A0A8J4CRB5</accession>
<dbReference type="PANTHER" id="PTHR34365:SF7">
    <property type="entry name" value="GLYCINE-RICH DOMAIN-CONTAINING PROTEIN 1"/>
    <property type="match status" value="1"/>
</dbReference>
<dbReference type="Proteomes" id="UP000722791">
    <property type="component" value="Unassembled WGS sequence"/>
</dbReference>
<dbReference type="InterPro" id="IPR009836">
    <property type="entry name" value="GRDP-like"/>
</dbReference>
<dbReference type="PANTHER" id="PTHR34365">
    <property type="entry name" value="ENOLASE (DUF1399)"/>
    <property type="match status" value="1"/>
</dbReference>
<feature type="region of interest" description="Disordered" evidence="1">
    <location>
        <begin position="164"/>
        <end position="183"/>
    </location>
</feature>
<name>A0A8J4CRB5_9CHLO</name>
<keyword evidence="4" id="KW-1185">Reference proteome</keyword>
<organism evidence="2 4">
    <name type="scientific">Volvox reticuliferus</name>
    <dbReference type="NCBI Taxonomy" id="1737510"/>
    <lineage>
        <taxon>Eukaryota</taxon>
        <taxon>Viridiplantae</taxon>
        <taxon>Chlorophyta</taxon>
        <taxon>core chlorophytes</taxon>
        <taxon>Chlorophyceae</taxon>
        <taxon>CS clade</taxon>
        <taxon>Chlamydomonadales</taxon>
        <taxon>Volvocaceae</taxon>
        <taxon>Volvox</taxon>
    </lineage>
</organism>
<sequence length="824" mass="86136">MESVACDSLSQGGAQLPTADTSLTKRVKEALSIDLVVEASSFLRLLIAADLFPNGGLYAGPWAHLAVRRYCCHWLPLLLRLHEPRDREVLIPPLDVALVWALHRTSDIHAYVEDCTALAFSTAPEREPELLNVGPYQALAFSDGSDAAGALSCLAWPTIPDGSTVDKPRRRSSNSSRSSAPRTALVHQPYWPPQLGPVGGACLKLKSADLRSAPSTWEEDMRARLVATLPQAAWLLGRLMEAGFTGSPLELERAVERYCRFLLLAQRHQFETLLFPPDVLLVWWAHKAHSSAYLADMDLLMGCPFDPILPSLDDALLSRRTAELYEFEFGDSYNLCFLTMDTADSPLAAAALVSRLSQQLRPLLRSLDGACSEEGRPSSGIGHGSPSRSLRSSDEGVLRQPTVPEPQMQSSGFSGKSGGGVATTASRRLVGVSLGATVHQRTDRLALLSKMIGVLGKLQGGVRRWQTCLADPDARGMTRPPSEGIAVGKQLHQREVGPPAEEAVARASDFAVEAGPPVRLAGVGVRIGTAGDNGADTDGPVPASSATVALASGMVATVGDGGAGVTAGPDRQSTGAEIATAVVAASAMPLGLPSGLPLCSEVLAVFNQATSGCAAGCVGRHRSSTGIQTSLTGATLGNPVAHVPRAGAAVRYLLWLLEREYAHLTRAATVDAATAAASTSAHGSDGGGGPRPLVRSRRGLARMLNNGGFAAIAAAAAAKRTRKEQIAASKALAKAMARHTASFGAFGNLPMMSSHPFLEDCCPGAFAGGAGDSSGLQPVVSMGLMAVLNSETWEAALAKAVTTLAGTKTVAKAARKKKASGHRA</sequence>
<evidence type="ECO:0000256" key="1">
    <source>
        <dbReference type="SAM" id="MobiDB-lite"/>
    </source>
</evidence>
<proteinExistence type="predicted"/>
<dbReference type="Pfam" id="PF07173">
    <property type="entry name" value="GRDP-like"/>
    <property type="match status" value="1"/>
</dbReference>
<dbReference type="EMBL" id="BNCP01000039">
    <property type="protein sequence ID" value="GIL87453.1"/>
    <property type="molecule type" value="Genomic_DNA"/>
</dbReference>
<dbReference type="AlphaFoldDB" id="A0A8J4CRB5"/>
<comment type="caution">
    <text evidence="2">The sequence shown here is derived from an EMBL/GenBank/DDBJ whole genome shotgun (WGS) entry which is preliminary data.</text>
</comment>
<gene>
    <name evidence="2" type="ORF">Vretifemale_15430</name>
    <name evidence="3" type="ORF">Vretimale_1642</name>
</gene>
<evidence type="ECO:0000313" key="4">
    <source>
        <dbReference type="Proteomes" id="UP000747110"/>
    </source>
</evidence>
<evidence type="ECO:0000313" key="2">
    <source>
        <dbReference type="EMBL" id="GIL87453.1"/>
    </source>
</evidence>
<dbReference type="EMBL" id="BNCQ01000002">
    <property type="protein sequence ID" value="GIL95664.1"/>
    <property type="molecule type" value="Genomic_DNA"/>
</dbReference>
<dbReference type="Proteomes" id="UP000747110">
    <property type="component" value="Unassembled WGS sequence"/>
</dbReference>
<dbReference type="OrthoDB" id="2684236at2759"/>
<feature type="region of interest" description="Disordered" evidence="1">
    <location>
        <begin position="371"/>
        <end position="420"/>
    </location>
</feature>